<dbReference type="AlphaFoldDB" id="A0AAJ6BCG0"/>
<dbReference type="InterPro" id="IPR041197">
    <property type="entry name" value="LD_cluster3"/>
</dbReference>
<dbReference type="EMBL" id="CP119325">
    <property type="protein sequence ID" value="WEK29616.1"/>
    <property type="molecule type" value="Genomic_DNA"/>
</dbReference>
<protein>
    <submittedName>
        <fullName evidence="1">Uncharacterized protein</fullName>
    </submittedName>
</protein>
<dbReference type="Pfam" id="PF18180">
    <property type="entry name" value="LD_cluster3"/>
    <property type="match status" value="1"/>
</dbReference>
<evidence type="ECO:0000313" key="2">
    <source>
        <dbReference type="Proteomes" id="UP001216329"/>
    </source>
</evidence>
<gene>
    <name evidence="1" type="ORF">P0Y58_22390</name>
</gene>
<organism evidence="1 2">
    <name type="scientific">Candidatus Pseudomonas phytovorans</name>
    <dbReference type="NCBI Taxonomy" id="3121377"/>
    <lineage>
        <taxon>Bacteria</taxon>
        <taxon>Pseudomonadati</taxon>
        <taxon>Pseudomonadota</taxon>
        <taxon>Gammaproteobacteria</taxon>
        <taxon>Pseudomonadales</taxon>
        <taxon>Pseudomonadaceae</taxon>
        <taxon>Pseudomonas</taxon>
    </lineage>
</organism>
<evidence type="ECO:0000313" key="1">
    <source>
        <dbReference type="EMBL" id="WEK29616.1"/>
    </source>
</evidence>
<reference evidence="1" key="1">
    <citation type="submission" date="2023-03" db="EMBL/GenBank/DDBJ databases">
        <title>Andean soil-derived lignocellulolytic bacterial consortium as a source of novel taxa and putative plastic-active enzymes.</title>
        <authorList>
            <person name="Diaz-Garcia L."/>
            <person name="Chuvochina M."/>
            <person name="Feuerriegel G."/>
            <person name="Bunk B."/>
            <person name="Sproer C."/>
            <person name="Streit W.R."/>
            <person name="Rodriguez L.M."/>
            <person name="Overmann J."/>
            <person name="Jimenez D.J."/>
        </authorList>
    </citation>
    <scope>NUCLEOTIDE SEQUENCE</scope>
    <source>
        <strain evidence="1">MAG 876</strain>
    </source>
</reference>
<proteinExistence type="predicted"/>
<accession>A0AAJ6BCG0</accession>
<dbReference type="Proteomes" id="UP001216329">
    <property type="component" value="Chromosome"/>
</dbReference>
<sequence length="206" mass="22629">MSSIFLSASVPNIESPYYLRCDPVLIQAALRSFLFTVIGRKHLVFGGHPSISPLILAVCEDLGITNQNAVTIFQSKQFSGVIPEDNKKFANFIETPIGNDLGQSLSIMREQMFTTYRYEAAVFIGGKEGIVTEYELFKKLCPDAKILALKSPGGAAAEIQNMPANEDDELLDYVRVFSAGLGLHHKLDRHPTVPKRRDSGTPSLGV</sequence>
<name>A0AAJ6BCG0_9PSED</name>